<comment type="similarity">
    <text evidence="5">Belongs to the CofC family.</text>
</comment>
<dbReference type="NCBIfam" id="TIGR03552">
    <property type="entry name" value="F420_cofC"/>
    <property type="match status" value="1"/>
</dbReference>
<reference evidence="6 7" key="1">
    <citation type="submission" date="2021-05" db="EMBL/GenBank/DDBJ databases">
        <title>Draft genomes of bacteria isolated from model marine particles.</title>
        <authorList>
            <person name="Datta M.S."/>
            <person name="Schwartzman J.A."/>
            <person name="Enke T.N."/>
            <person name="Saavedra J."/>
            <person name="Cermak N."/>
            <person name="Cordero O.X."/>
        </authorList>
    </citation>
    <scope>NUCLEOTIDE SEQUENCE [LARGE SCALE GENOMIC DNA]</scope>
    <source>
        <strain evidence="6 7">D2M19</strain>
    </source>
</reference>
<keyword evidence="3 5" id="KW-0547">Nucleotide-binding</keyword>
<dbReference type="HAMAP" id="MF_02114">
    <property type="entry name" value="CofC"/>
    <property type="match status" value="1"/>
</dbReference>
<keyword evidence="7" id="KW-1185">Reference proteome</keyword>
<dbReference type="EMBL" id="JAHKPV010000019">
    <property type="protein sequence ID" value="MBU2874859.1"/>
    <property type="molecule type" value="Genomic_DNA"/>
</dbReference>
<organism evidence="6 7">
    <name type="scientific">Marinobacter salexigens</name>
    <dbReference type="NCBI Taxonomy" id="1925763"/>
    <lineage>
        <taxon>Bacteria</taxon>
        <taxon>Pseudomonadati</taxon>
        <taxon>Pseudomonadota</taxon>
        <taxon>Gammaproteobacteria</taxon>
        <taxon>Pseudomonadales</taxon>
        <taxon>Marinobacteraceae</taxon>
        <taxon>Marinobacter</taxon>
    </lineage>
</organism>
<keyword evidence="4 5" id="KW-0342">GTP-binding</keyword>
<dbReference type="Pfam" id="PF01983">
    <property type="entry name" value="CofC"/>
    <property type="match status" value="1"/>
</dbReference>
<dbReference type="Proteomes" id="UP000753376">
    <property type="component" value="Unassembled WGS sequence"/>
</dbReference>
<dbReference type="PANTHER" id="PTHR40392:SF1">
    <property type="entry name" value="2-PHOSPHO-L-LACTATE GUANYLYLTRANSFERASE"/>
    <property type="match status" value="1"/>
</dbReference>
<accession>A0ABS6A9T5</accession>
<evidence type="ECO:0000256" key="5">
    <source>
        <dbReference type="HAMAP-Rule" id="MF_02114"/>
    </source>
</evidence>
<dbReference type="PANTHER" id="PTHR40392">
    <property type="entry name" value="2-PHOSPHO-L-LACTATE GUANYLYLTRANSFERASE"/>
    <property type="match status" value="1"/>
</dbReference>
<comment type="pathway">
    <text evidence="5">Cofactor biosynthesis; coenzyme F420 biosynthesis.</text>
</comment>
<keyword evidence="1 5" id="KW-0808">Transferase</keyword>
<dbReference type="EC" id="2.7.7.106" evidence="5"/>
<protein>
    <recommendedName>
        <fullName evidence="5">3-phospho-D-glycerate guanylyltransferase</fullName>
        <shortName evidence="5">3PG guanylyltransferase</shortName>
        <ecNumber evidence="5">2.7.7.106</ecNumber>
    </recommendedName>
</protein>
<evidence type="ECO:0000256" key="3">
    <source>
        <dbReference type="ARBA" id="ARBA00022741"/>
    </source>
</evidence>
<sequence length="233" mass="25683">MLKKPLIVIPVKGFNKAKTRLGGRFPPLRRATLARRLCERTLRFFHRYLPEYDLLVVTSSSVIADLAKRHGAQVLQEAVAEGLSAAAERAAKWSQMHGYEAQLLIPADIAHLDETEVRSLLAIYSGSPGVVLCPADDGGTNALLTSPPDAIPFRFGKRSASAHKEAASQQGIPCQTIELTHLRFDLDTPEDLDTLDSIVQQHGGDTPRELKRLWKLCSALHVTTPRSAWMTTQ</sequence>
<keyword evidence="2 5" id="KW-0548">Nucleotidyltransferase</keyword>
<comment type="function">
    <text evidence="5">Guanylyltransferase that catalyzes the activation of (2R)-3-phosphoglycerate (3PG) as 3-[(R)-glyceryl]-diphospho-5'-guanosine, via the condensation of 3PG with GTP. It is involved in the biosynthesis of a derivative of the hydride carrier cofactor coenzyme F420, 3PG-F420.</text>
</comment>
<evidence type="ECO:0000256" key="2">
    <source>
        <dbReference type="ARBA" id="ARBA00022695"/>
    </source>
</evidence>
<dbReference type="GO" id="GO:0043814">
    <property type="term" value="F:phospholactate guanylyltransferase activity"/>
    <property type="evidence" value="ECO:0007669"/>
    <property type="project" value="UniProtKB-EC"/>
</dbReference>
<dbReference type="InterPro" id="IPR002835">
    <property type="entry name" value="CofC"/>
</dbReference>
<dbReference type="RefSeq" id="WP_216008670.1">
    <property type="nucleotide sequence ID" value="NZ_JAHKPV010000019.1"/>
</dbReference>
<evidence type="ECO:0000313" key="6">
    <source>
        <dbReference type="EMBL" id="MBU2874859.1"/>
    </source>
</evidence>
<proteinExistence type="inferred from homology"/>
<comment type="catalytic activity">
    <reaction evidence="5">
        <text>(2R)-3-phosphoglycerate + GTP + H(+) = 3-[(R)-glyceryl]-diphospho-5'-guanosine + diphosphate</text>
        <dbReference type="Rhea" id="RHEA:63440"/>
        <dbReference type="ChEBI" id="CHEBI:15378"/>
        <dbReference type="ChEBI" id="CHEBI:33019"/>
        <dbReference type="ChEBI" id="CHEBI:37565"/>
        <dbReference type="ChEBI" id="CHEBI:58272"/>
        <dbReference type="ChEBI" id="CHEBI:147306"/>
        <dbReference type="EC" id="2.7.7.106"/>
    </reaction>
</comment>
<evidence type="ECO:0000313" key="7">
    <source>
        <dbReference type="Proteomes" id="UP000753376"/>
    </source>
</evidence>
<comment type="caution">
    <text evidence="6">The sequence shown here is derived from an EMBL/GenBank/DDBJ whole genome shotgun (WGS) entry which is preliminary data.</text>
</comment>
<evidence type="ECO:0000256" key="4">
    <source>
        <dbReference type="ARBA" id="ARBA00023134"/>
    </source>
</evidence>
<gene>
    <name evidence="6" type="primary">cofC</name>
    <name evidence="5" type="synonym">fbiD</name>
    <name evidence="6" type="ORF">KO508_12695</name>
</gene>
<name>A0ABS6A9T5_9GAMM</name>
<evidence type="ECO:0000256" key="1">
    <source>
        <dbReference type="ARBA" id="ARBA00022679"/>
    </source>
</evidence>